<sequence length="202" mass="21924">MYVERLAPAEVTQPLPILFIHRTGMMGTNLLNIPDGRLGWADYFLGQGYEALLTCTSSTNLGEAGLPGSPASMALFLPRIHYGSTIQVLAPGSASHAVAREWISRFYASNVISLDSSAEEGYKIKHASSQLLPVILMTHSQAGEFGWILGDARPNQVKAIVALEPTDPPFINAIFPSFNPVRIHGLTDIPITYNPPTLRLPT</sequence>
<keyword evidence="2" id="KW-1185">Reference proteome</keyword>
<evidence type="ECO:0000313" key="2">
    <source>
        <dbReference type="Proteomes" id="UP001215280"/>
    </source>
</evidence>
<dbReference type="Gene3D" id="3.40.50.1820">
    <property type="entry name" value="alpha/beta hydrolase"/>
    <property type="match status" value="1"/>
</dbReference>
<dbReference type="SUPFAM" id="SSF53474">
    <property type="entry name" value="alpha/beta-Hydrolases"/>
    <property type="match status" value="1"/>
</dbReference>
<organism evidence="1 2">
    <name type="scientific">Mycena maculata</name>
    <dbReference type="NCBI Taxonomy" id="230809"/>
    <lineage>
        <taxon>Eukaryota</taxon>
        <taxon>Fungi</taxon>
        <taxon>Dikarya</taxon>
        <taxon>Basidiomycota</taxon>
        <taxon>Agaricomycotina</taxon>
        <taxon>Agaricomycetes</taxon>
        <taxon>Agaricomycetidae</taxon>
        <taxon>Agaricales</taxon>
        <taxon>Marasmiineae</taxon>
        <taxon>Mycenaceae</taxon>
        <taxon>Mycena</taxon>
    </lineage>
</organism>
<dbReference type="EMBL" id="JARJLG010000042">
    <property type="protein sequence ID" value="KAJ7762822.1"/>
    <property type="molecule type" value="Genomic_DNA"/>
</dbReference>
<evidence type="ECO:0000313" key="1">
    <source>
        <dbReference type="EMBL" id="KAJ7762822.1"/>
    </source>
</evidence>
<accession>A0AAD7JDW1</accession>
<dbReference type="InterPro" id="IPR029058">
    <property type="entry name" value="AB_hydrolase_fold"/>
</dbReference>
<dbReference type="AlphaFoldDB" id="A0AAD7JDW1"/>
<name>A0AAD7JDW1_9AGAR</name>
<gene>
    <name evidence="1" type="ORF">DFH07DRAFT_405262</name>
</gene>
<reference evidence="1" key="1">
    <citation type="submission" date="2023-03" db="EMBL/GenBank/DDBJ databases">
        <title>Massive genome expansion in bonnet fungi (Mycena s.s.) driven by repeated elements and novel gene families across ecological guilds.</title>
        <authorList>
            <consortium name="Lawrence Berkeley National Laboratory"/>
            <person name="Harder C.B."/>
            <person name="Miyauchi S."/>
            <person name="Viragh M."/>
            <person name="Kuo A."/>
            <person name="Thoen E."/>
            <person name="Andreopoulos B."/>
            <person name="Lu D."/>
            <person name="Skrede I."/>
            <person name="Drula E."/>
            <person name="Henrissat B."/>
            <person name="Morin E."/>
            <person name="Kohler A."/>
            <person name="Barry K."/>
            <person name="LaButti K."/>
            <person name="Morin E."/>
            <person name="Salamov A."/>
            <person name="Lipzen A."/>
            <person name="Mereny Z."/>
            <person name="Hegedus B."/>
            <person name="Baldrian P."/>
            <person name="Stursova M."/>
            <person name="Weitz H."/>
            <person name="Taylor A."/>
            <person name="Grigoriev I.V."/>
            <person name="Nagy L.G."/>
            <person name="Martin F."/>
            <person name="Kauserud H."/>
        </authorList>
    </citation>
    <scope>NUCLEOTIDE SEQUENCE</scope>
    <source>
        <strain evidence="1">CBHHK188m</strain>
    </source>
</reference>
<comment type="caution">
    <text evidence="1">The sequence shown here is derived from an EMBL/GenBank/DDBJ whole genome shotgun (WGS) entry which is preliminary data.</text>
</comment>
<proteinExistence type="predicted"/>
<protein>
    <submittedName>
        <fullName evidence="1">Uncharacterized protein</fullName>
    </submittedName>
</protein>
<dbReference type="Proteomes" id="UP001215280">
    <property type="component" value="Unassembled WGS sequence"/>
</dbReference>